<proteinExistence type="predicted"/>
<feature type="domain" description="PASTA" evidence="1">
    <location>
        <begin position="137"/>
        <end position="206"/>
    </location>
</feature>
<protein>
    <recommendedName>
        <fullName evidence="1">PASTA domain-containing protein</fullName>
    </recommendedName>
</protein>
<dbReference type="Gene3D" id="3.30.10.20">
    <property type="match status" value="1"/>
</dbReference>
<name>A0AA37WKM7_9GAMM</name>
<keyword evidence="3" id="KW-1185">Reference proteome</keyword>
<evidence type="ECO:0000313" key="3">
    <source>
        <dbReference type="Proteomes" id="UP001156870"/>
    </source>
</evidence>
<dbReference type="AlphaFoldDB" id="A0AA37WKM7"/>
<reference evidence="2 3" key="1">
    <citation type="journal article" date="2014" name="Int. J. Syst. Evol. Microbiol.">
        <title>Complete genome sequence of Corynebacterium casei LMG S-19264T (=DSM 44701T), isolated from a smear-ripened cheese.</title>
        <authorList>
            <consortium name="US DOE Joint Genome Institute (JGI-PGF)"/>
            <person name="Walter F."/>
            <person name="Albersmeier A."/>
            <person name="Kalinowski J."/>
            <person name="Ruckert C."/>
        </authorList>
    </citation>
    <scope>NUCLEOTIDE SEQUENCE [LARGE SCALE GENOMIC DNA]</scope>
    <source>
        <strain evidence="2 3">NBRC 110095</strain>
    </source>
</reference>
<dbReference type="EMBL" id="BSPD01000002">
    <property type="protein sequence ID" value="GLS24365.1"/>
    <property type="molecule type" value="Genomic_DNA"/>
</dbReference>
<dbReference type="InterPro" id="IPR005543">
    <property type="entry name" value="PASTA_dom"/>
</dbReference>
<dbReference type="CDD" id="cd06577">
    <property type="entry name" value="PASTA_pknB"/>
    <property type="match status" value="1"/>
</dbReference>
<evidence type="ECO:0000259" key="1">
    <source>
        <dbReference type="PROSITE" id="PS51178"/>
    </source>
</evidence>
<organism evidence="2 3">
    <name type="scientific">Marinibactrum halimedae</name>
    <dbReference type="NCBI Taxonomy" id="1444977"/>
    <lineage>
        <taxon>Bacteria</taxon>
        <taxon>Pseudomonadati</taxon>
        <taxon>Pseudomonadota</taxon>
        <taxon>Gammaproteobacteria</taxon>
        <taxon>Cellvibrionales</taxon>
        <taxon>Cellvibrionaceae</taxon>
        <taxon>Marinibactrum</taxon>
    </lineage>
</organism>
<dbReference type="Proteomes" id="UP001156870">
    <property type="component" value="Unassembled WGS sequence"/>
</dbReference>
<accession>A0AA37WKM7</accession>
<dbReference type="PROSITE" id="PS51178">
    <property type="entry name" value="PASTA"/>
    <property type="match status" value="1"/>
</dbReference>
<evidence type="ECO:0000313" key="2">
    <source>
        <dbReference type="EMBL" id="GLS24365.1"/>
    </source>
</evidence>
<dbReference type="RefSeq" id="WP_232594869.1">
    <property type="nucleotide sequence ID" value="NZ_BSPD01000002.1"/>
</dbReference>
<comment type="caution">
    <text evidence="2">The sequence shown here is derived from an EMBL/GenBank/DDBJ whole genome shotgun (WGS) entry which is preliminary data.</text>
</comment>
<sequence>MNDITKKTTEVLSAPLGELIAAVGKGVAEAQEALDTQALETFRKLYLDDSELYAELKKVGYQPTWYRIPEADAEIKLVLTATETQASVGTGELTGKNPVGLNAMPIDATVANQYNFSLAASSSLKFKVVPVPPPASLEDQRVVPEVLGKTVDAATELLTANNLSLIIKNADELAVEDVGALKVVGQVPNSGALLSNGAQVQVTVAVNNTSTLSE</sequence>
<gene>
    <name evidence="2" type="ORF">GCM10007877_00760</name>
</gene>
<dbReference type="Pfam" id="PF03793">
    <property type="entry name" value="PASTA"/>
    <property type="match status" value="1"/>
</dbReference>